<organism evidence="1 2">
    <name type="scientific">Aeoliella mucimassa</name>
    <dbReference type="NCBI Taxonomy" id="2527972"/>
    <lineage>
        <taxon>Bacteria</taxon>
        <taxon>Pseudomonadati</taxon>
        <taxon>Planctomycetota</taxon>
        <taxon>Planctomycetia</taxon>
        <taxon>Pirellulales</taxon>
        <taxon>Lacipirellulaceae</taxon>
        <taxon>Aeoliella</taxon>
    </lineage>
</organism>
<dbReference type="InterPro" id="IPR016024">
    <property type="entry name" value="ARM-type_fold"/>
</dbReference>
<accession>A0A518AUE8</accession>
<sequence length="591" mass="68330">MAKQPSSNRMSLVEEYFSTQDERFVETLRQVQESKLLAVFANRWRVDTRPWAREQKIAYLRGEPNCIGHQTIVKRLFKQAEEDRDHGVVAACAAMFDRLVQHRRRTRYLYDWRSRTSWQEEYLFATCPRLPYGDREREGINPFTGEKVMFRAPPPPRDAIYFSYRTRYYLQRRAWRYFRRLATSSPEQYVDAATTLLMEYQDEDFSCGERILDSWTLLQLAFREHLALEFGRARIHLAEGASLNQLKAAPRFRHLWQTEHAFEQLMHLLQQAPSRLVRVWAMQLLEQHHQERVALLPADELLELMTNADKDIQNFADRLLKDCSGLDRILLEVWLDLIERAPPNALELVCQAIQQNVSPDRLTLTECTELALREPTPIASLGLRWMQAKPVRSEEDFEQVARLANVRCLAIAKEAAEWALSQVGSPHEYDRDHVSQFFDSLVPNVRLQAWSWLESPKCPGSQDPVLFCRLLETPYDELRLRVVDLLEKRNLPGEARSGLIPVWTAVLLGVHRGGRQKLKATRQLAAELIRQPNQADELLPVLAAAVRSIRKPEARAGIAAVVSSLSIQPDLHAALERYLPELEVIAEEASA</sequence>
<proteinExistence type="predicted"/>
<gene>
    <name evidence="1" type="ORF">Pan181_45810</name>
</gene>
<protein>
    <submittedName>
        <fullName evidence="1">Uncharacterized protein</fullName>
    </submittedName>
</protein>
<dbReference type="EMBL" id="CP036278">
    <property type="protein sequence ID" value="QDU58347.1"/>
    <property type="molecule type" value="Genomic_DNA"/>
</dbReference>
<keyword evidence="2" id="KW-1185">Reference proteome</keyword>
<dbReference type="RefSeq" id="WP_145250156.1">
    <property type="nucleotide sequence ID" value="NZ_CP036278.1"/>
</dbReference>
<dbReference type="SUPFAM" id="SSF48371">
    <property type="entry name" value="ARM repeat"/>
    <property type="match status" value="1"/>
</dbReference>
<evidence type="ECO:0000313" key="1">
    <source>
        <dbReference type="EMBL" id="QDU58347.1"/>
    </source>
</evidence>
<name>A0A518AUE8_9BACT</name>
<dbReference type="OrthoDB" id="274195at2"/>
<reference evidence="1 2" key="1">
    <citation type="submission" date="2019-02" db="EMBL/GenBank/DDBJ databases">
        <title>Deep-cultivation of Planctomycetes and their phenomic and genomic characterization uncovers novel biology.</title>
        <authorList>
            <person name="Wiegand S."/>
            <person name="Jogler M."/>
            <person name="Boedeker C."/>
            <person name="Pinto D."/>
            <person name="Vollmers J."/>
            <person name="Rivas-Marin E."/>
            <person name="Kohn T."/>
            <person name="Peeters S.H."/>
            <person name="Heuer A."/>
            <person name="Rast P."/>
            <person name="Oberbeckmann S."/>
            <person name="Bunk B."/>
            <person name="Jeske O."/>
            <person name="Meyerdierks A."/>
            <person name="Storesund J.E."/>
            <person name="Kallscheuer N."/>
            <person name="Luecker S."/>
            <person name="Lage O.M."/>
            <person name="Pohl T."/>
            <person name="Merkel B.J."/>
            <person name="Hornburger P."/>
            <person name="Mueller R.-W."/>
            <person name="Bruemmer F."/>
            <person name="Labrenz M."/>
            <person name="Spormann A.M."/>
            <person name="Op den Camp H."/>
            <person name="Overmann J."/>
            <person name="Amann R."/>
            <person name="Jetten M.S.M."/>
            <person name="Mascher T."/>
            <person name="Medema M.H."/>
            <person name="Devos D.P."/>
            <person name="Kaster A.-K."/>
            <person name="Ovreas L."/>
            <person name="Rohde M."/>
            <person name="Galperin M.Y."/>
            <person name="Jogler C."/>
        </authorList>
    </citation>
    <scope>NUCLEOTIDE SEQUENCE [LARGE SCALE GENOMIC DNA]</scope>
    <source>
        <strain evidence="1 2">Pan181</strain>
    </source>
</reference>
<evidence type="ECO:0000313" key="2">
    <source>
        <dbReference type="Proteomes" id="UP000315750"/>
    </source>
</evidence>
<dbReference type="Proteomes" id="UP000315750">
    <property type="component" value="Chromosome"/>
</dbReference>
<dbReference type="KEGG" id="amuc:Pan181_45810"/>
<dbReference type="AlphaFoldDB" id="A0A518AUE8"/>